<dbReference type="AlphaFoldDB" id="A0A0F9FER1"/>
<comment type="caution">
    <text evidence="1">The sequence shown here is derived from an EMBL/GenBank/DDBJ whole genome shotgun (WGS) entry which is preliminary data.</text>
</comment>
<gene>
    <name evidence="1" type="ORF">LCGC14_1961390</name>
</gene>
<dbReference type="EMBL" id="LAZR01021608">
    <property type="protein sequence ID" value="KKL84773.1"/>
    <property type="molecule type" value="Genomic_DNA"/>
</dbReference>
<reference evidence="1" key="1">
    <citation type="journal article" date="2015" name="Nature">
        <title>Complex archaea that bridge the gap between prokaryotes and eukaryotes.</title>
        <authorList>
            <person name="Spang A."/>
            <person name="Saw J.H."/>
            <person name="Jorgensen S.L."/>
            <person name="Zaremba-Niedzwiedzka K."/>
            <person name="Martijn J."/>
            <person name="Lind A.E."/>
            <person name="van Eijk R."/>
            <person name="Schleper C."/>
            <person name="Guy L."/>
            <person name="Ettema T.J."/>
        </authorList>
    </citation>
    <scope>NUCLEOTIDE SEQUENCE</scope>
</reference>
<accession>A0A0F9FER1</accession>
<name>A0A0F9FER1_9ZZZZ</name>
<organism evidence="1">
    <name type="scientific">marine sediment metagenome</name>
    <dbReference type="NCBI Taxonomy" id="412755"/>
    <lineage>
        <taxon>unclassified sequences</taxon>
        <taxon>metagenomes</taxon>
        <taxon>ecological metagenomes</taxon>
    </lineage>
</organism>
<sequence>MAKLSKLKRAIREMEEKLEGYILEKIRLDGLINDGNSTIEMLKKIESEKSEKRD</sequence>
<proteinExistence type="predicted"/>
<evidence type="ECO:0000313" key="1">
    <source>
        <dbReference type="EMBL" id="KKL84773.1"/>
    </source>
</evidence>
<protein>
    <submittedName>
        <fullName evidence="1">Uncharacterized protein</fullName>
    </submittedName>
</protein>